<dbReference type="Pfam" id="PF08999">
    <property type="entry name" value="SP_C-Propep"/>
    <property type="match status" value="1"/>
</dbReference>
<dbReference type="PANTHER" id="PTHR10800:SF4">
    <property type="entry name" value="PULMONARY SURFACTANT-ASSOCIATED PROTEIN C"/>
    <property type="match status" value="1"/>
</dbReference>
<comment type="function">
    <text evidence="1">Pulmonary surfactant associated proteins promote alveolar stability by lowering the surface tension at the air-liquid interface in the peripheral air spaces.</text>
</comment>
<keyword evidence="8" id="KW-0449">Lipoprotein</keyword>
<evidence type="ECO:0000259" key="13">
    <source>
        <dbReference type="PROSITE" id="PS50869"/>
    </source>
</evidence>
<feature type="region of interest" description="Disordered" evidence="11">
    <location>
        <begin position="142"/>
        <end position="165"/>
    </location>
</feature>
<keyword evidence="12" id="KW-0472">Membrane</keyword>
<keyword evidence="12" id="KW-1133">Transmembrane helix</keyword>
<dbReference type="GO" id="GO:0005615">
    <property type="term" value="C:extracellular space"/>
    <property type="evidence" value="ECO:0007669"/>
    <property type="project" value="TreeGrafter"/>
</dbReference>
<evidence type="ECO:0000256" key="6">
    <source>
        <dbReference type="ARBA" id="ARBA00023139"/>
    </source>
</evidence>
<keyword evidence="15" id="KW-1185">Reference proteome</keyword>
<dbReference type="SMART" id="SM01039">
    <property type="entry name" value="BRICHOS"/>
    <property type="match status" value="1"/>
</dbReference>
<name>A0AAV7LHV4_PLEWA</name>
<comment type="caution">
    <text evidence="14">The sequence shown here is derived from an EMBL/GenBank/DDBJ whole genome shotgun (WGS) entry which is preliminary data.</text>
</comment>
<dbReference type="Proteomes" id="UP001066276">
    <property type="component" value="Chromosome 11"/>
</dbReference>
<accession>A0AAV7LHV4</accession>
<evidence type="ECO:0000256" key="5">
    <source>
        <dbReference type="ARBA" id="ARBA00022713"/>
    </source>
</evidence>
<evidence type="ECO:0000313" key="15">
    <source>
        <dbReference type="Proteomes" id="UP001066276"/>
    </source>
</evidence>
<keyword evidence="5" id="KW-0305">Gaseous exchange</keyword>
<feature type="domain" description="BRICHOS" evidence="13">
    <location>
        <begin position="90"/>
        <end position="184"/>
    </location>
</feature>
<dbReference type="InterPro" id="IPR001729">
    <property type="entry name" value="SP-C"/>
</dbReference>
<evidence type="ECO:0000313" key="14">
    <source>
        <dbReference type="EMBL" id="KAJ1090623.1"/>
    </source>
</evidence>
<gene>
    <name evidence="14" type="ORF">NDU88_003753</name>
</gene>
<evidence type="ECO:0000256" key="4">
    <source>
        <dbReference type="ARBA" id="ARBA00022525"/>
    </source>
</evidence>
<organism evidence="14 15">
    <name type="scientific">Pleurodeles waltl</name>
    <name type="common">Iberian ribbed newt</name>
    <dbReference type="NCBI Taxonomy" id="8319"/>
    <lineage>
        <taxon>Eukaryota</taxon>
        <taxon>Metazoa</taxon>
        <taxon>Chordata</taxon>
        <taxon>Craniata</taxon>
        <taxon>Vertebrata</taxon>
        <taxon>Euteleostomi</taxon>
        <taxon>Amphibia</taxon>
        <taxon>Batrachia</taxon>
        <taxon>Caudata</taxon>
        <taxon>Salamandroidea</taxon>
        <taxon>Salamandridae</taxon>
        <taxon>Pleurodelinae</taxon>
        <taxon>Pleurodeles</taxon>
    </lineage>
</organism>
<dbReference type="GO" id="GO:0007585">
    <property type="term" value="P:respiratory gaseous exchange by respiratory system"/>
    <property type="evidence" value="ECO:0007669"/>
    <property type="project" value="UniProtKB-KW"/>
</dbReference>
<evidence type="ECO:0000256" key="10">
    <source>
        <dbReference type="ARBA" id="ARBA00044825"/>
    </source>
</evidence>
<keyword evidence="6" id="KW-0564">Palmitate</keyword>
<keyword evidence="3" id="KW-0767">Surface film</keyword>
<evidence type="ECO:0000256" key="2">
    <source>
        <dbReference type="ARBA" id="ARBA00004364"/>
    </source>
</evidence>
<evidence type="ECO:0000256" key="7">
    <source>
        <dbReference type="ARBA" id="ARBA00023157"/>
    </source>
</evidence>
<reference evidence="14" key="1">
    <citation type="journal article" date="2022" name="bioRxiv">
        <title>Sequencing and chromosome-scale assembly of the giantPleurodeles waltlgenome.</title>
        <authorList>
            <person name="Brown T."/>
            <person name="Elewa A."/>
            <person name="Iarovenko S."/>
            <person name="Subramanian E."/>
            <person name="Araus A.J."/>
            <person name="Petzold A."/>
            <person name="Susuki M."/>
            <person name="Suzuki K.-i.T."/>
            <person name="Hayashi T."/>
            <person name="Toyoda A."/>
            <person name="Oliveira C."/>
            <person name="Osipova E."/>
            <person name="Leigh N.D."/>
            <person name="Simon A."/>
            <person name="Yun M.H."/>
        </authorList>
    </citation>
    <scope>NUCLEOTIDE SEQUENCE</scope>
    <source>
        <strain evidence="14">20211129_DDA</strain>
        <tissue evidence="14">Liver</tissue>
    </source>
</reference>
<keyword evidence="12" id="KW-0812">Transmembrane</keyword>
<feature type="transmembrane region" description="Helical" evidence="12">
    <location>
        <begin position="35"/>
        <end position="58"/>
    </location>
</feature>
<keyword evidence="7" id="KW-1015">Disulfide bond</keyword>
<dbReference type="PROSITE" id="PS50869">
    <property type="entry name" value="BRICHOS"/>
    <property type="match status" value="1"/>
</dbReference>
<sequence>MGSSSKQALMDCPPVYADLPLPRIPCCPTHVKKSLCIVLIIVVIVVVIVIGLLMGLFISQKHTESIFQMSLLGQDKQCSQESMATFHIRTGVNNSAAVVYNYRNLLICYRPSPGQACLITRVNAEDIPSLEAVTKHFQNVENKMQSGRPRHHGEPDPENTSIREDSPLGATVRVLCSGRPLIWV</sequence>
<evidence type="ECO:0000256" key="8">
    <source>
        <dbReference type="ARBA" id="ARBA00023288"/>
    </source>
</evidence>
<dbReference type="Pfam" id="PF04089">
    <property type="entry name" value="BRICHOS"/>
    <property type="match status" value="1"/>
</dbReference>
<evidence type="ECO:0000256" key="9">
    <source>
        <dbReference type="ARBA" id="ARBA00044778"/>
    </source>
</evidence>
<dbReference type="InterPro" id="IPR007084">
    <property type="entry name" value="BRICHOS_dom"/>
</dbReference>
<dbReference type="InterPro" id="IPR015091">
    <property type="entry name" value="Surfactant_protein_propep"/>
</dbReference>
<keyword evidence="4" id="KW-0964">Secreted</keyword>
<dbReference type="SMART" id="SM00019">
    <property type="entry name" value="SF_P"/>
    <property type="match status" value="1"/>
</dbReference>
<evidence type="ECO:0000256" key="11">
    <source>
        <dbReference type="SAM" id="MobiDB-lite"/>
    </source>
</evidence>
<dbReference type="Gene3D" id="3.30.390.150">
    <property type="match status" value="1"/>
</dbReference>
<comment type="subcellular location">
    <subcellularLocation>
        <location evidence="2">Secreted</location>
        <location evidence="2">Extracellular space</location>
        <location evidence="2">Surface film</location>
    </subcellularLocation>
</comment>
<dbReference type="AlphaFoldDB" id="A0AAV7LHV4"/>
<proteinExistence type="predicted"/>
<dbReference type="PANTHER" id="PTHR10800">
    <property type="entry name" value="PULMONARY SURFACTANT-ASSOCIATED PROTEIN C"/>
    <property type="match status" value="1"/>
</dbReference>
<evidence type="ECO:0000256" key="1">
    <source>
        <dbReference type="ARBA" id="ARBA00002263"/>
    </source>
</evidence>
<dbReference type="EMBL" id="JANPWB010000015">
    <property type="protein sequence ID" value="KAJ1090623.1"/>
    <property type="molecule type" value="Genomic_DNA"/>
</dbReference>
<protein>
    <recommendedName>
        <fullName evidence="9">Surfactant protein C</fullName>
    </recommendedName>
    <alternativeName>
        <fullName evidence="10">Pulmonary surfactant-associated protein C</fullName>
    </alternativeName>
</protein>
<evidence type="ECO:0000256" key="12">
    <source>
        <dbReference type="SAM" id="Phobius"/>
    </source>
</evidence>
<evidence type="ECO:0000256" key="3">
    <source>
        <dbReference type="ARBA" id="ARBA00022439"/>
    </source>
</evidence>